<evidence type="ECO:0000256" key="1">
    <source>
        <dbReference type="SAM" id="MobiDB-lite"/>
    </source>
</evidence>
<name>A0ABR4B8D8_9LECA</name>
<feature type="domain" description="Putative zinc-finger" evidence="2">
    <location>
        <begin position="291"/>
        <end position="310"/>
    </location>
</feature>
<reference evidence="3 4" key="1">
    <citation type="submission" date="2024-09" db="EMBL/GenBank/DDBJ databases">
        <title>Rethinking Asexuality: The Enigmatic Case of Functional Sexual Genes in Lepraria (Stereocaulaceae).</title>
        <authorList>
            <person name="Doellman M."/>
            <person name="Sun Y."/>
            <person name="Barcenas-Pena A."/>
            <person name="Lumbsch H.T."/>
            <person name="Grewe F."/>
        </authorList>
    </citation>
    <scope>NUCLEOTIDE SEQUENCE [LARGE SCALE GENOMIC DNA]</scope>
    <source>
        <strain evidence="3 4">Grewe 0041</strain>
    </source>
</reference>
<dbReference type="PANTHER" id="PTHR21563">
    <property type="entry name" value="ZINC FINGER C3H1 DOMAIN-CONTAINING PROTEIN"/>
    <property type="match status" value="1"/>
</dbReference>
<dbReference type="InterPro" id="IPR039278">
    <property type="entry name" value="Red1"/>
</dbReference>
<comment type="caution">
    <text evidence="3">The sequence shown here is derived from an EMBL/GenBank/DDBJ whole genome shotgun (WGS) entry which is preliminary data.</text>
</comment>
<feature type="region of interest" description="Disordered" evidence="1">
    <location>
        <begin position="1"/>
        <end position="250"/>
    </location>
</feature>
<protein>
    <recommendedName>
        <fullName evidence="2">Putative zinc-finger domain-containing protein</fullName>
    </recommendedName>
</protein>
<dbReference type="EMBL" id="JBHFEH010000019">
    <property type="protein sequence ID" value="KAL2053672.1"/>
    <property type="molecule type" value="Genomic_DNA"/>
</dbReference>
<gene>
    <name evidence="3" type="ORF">ABVK25_005976</name>
</gene>
<feature type="compositionally biased region" description="Polar residues" evidence="1">
    <location>
        <begin position="194"/>
        <end position="207"/>
    </location>
</feature>
<feature type="compositionally biased region" description="Polar residues" evidence="1">
    <location>
        <begin position="147"/>
        <end position="156"/>
    </location>
</feature>
<sequence length="382" mass="41928">MSYELHTSPRQEAAVTIQEPIAASQMTPQPSPPAQTVNEQLSDGELEEDVMDISRSDADEGEISDRSSGHITEDQVKRGLIDDEDSYEPPGDIVMSQNLESDIDAVRPQQDDQTANANMPDVAQDTPVSESSAEETSEEQTSTEQTPCNANIQDTNVQDEDKAPHSSPSLADDSDPDDYEPPEPEPFEEEPELQSASANRSYASFSPLNIDPSDTGAPLQSDLAPGATKIGADPQEGRPEKSNHSVGRFTPYESPLKQFKSYRYHPAYLKEVSNGFRSLTYSHTIDPDIPICRYELSGICNDDSCQSQHLSGVGLNDDKILMSLGARPESLSEQDYEAFTDGLKKIIHDIRSRKVTDFNIVAAEITAYRAKFLGDSSKILPL</sequence>
<dbReference type="PANTHER" id="PTHR21563:SF3">
    <property type="entry name" value="ZINC FINGER C3H1 DOMAIN-CONTAINING PROTEIN"/>
    <property type="match status" value="1"/>
</dbReference>
<dbReference type="Proteomes" id="UP001590951">
    <property type="component" value="Unassembled WGS sequence"/>
</dbReference>
<feature type="compositionally biased region" description="Polar residues" evidence="1">
    <location>
        <begin position="24"/>
        <end position="41"/>
    </location>
</feature>
<proteinExistence type="predicted"/>
<evidence type="ECO:0000313" key="4">
    <source>
        <dbReference type="Proteomes" id="UP001590951"/>
    </source>
</evidence>
<dbReference type="InterPro" id="IPR019607">
    <property type="entry name" value="Putative_zinc-finger_domain"/>
</dbReference>
<keyword evidence="4" id="KW-1185">Reference proteome</keyword>
<evidence type="ECO:0000259" key="2">
    <source>
        <dbReference type="Pfam" id="PF10650"/>
    </source>
</evidence>
<evidence type="ECO:0000313" key="3">
    <source>
        <dbReference type="EMBL" id="KAL2053672.1"/>
    </source>
</evidence>
<organism evidence="3 4">
    <name type="scientific">Lepraria finkii</name>
    <dbReference type="NCBI Taxonomy" id="1340010"/>
    <lineage>
        <taxon>Eukaryota</taxon>
        <taxon>Fungi</taxon>
        <taxon>Dikarya</taxon>
        <taxon>Ascomycota</taxon>
        <taxon>Pezizomycotina</taxon>
        <taxon>Lecanoromycetes</taxon>
        <taxon>OSLEUM clade</taxon>
        <taxon>Lecanoromycetidae</taxon>
        <taxon>Lecanorales</taxon>
        <taxon>Lecanorineae</taxon>
        <taxon>Stereocaulaceae</taxon>
        <taxon>Lepraria</taxon>
    </lineage>
</organism>
<feature type="compositionally biased region" description="Acidic residues" evidence="1">
    <location>
        <begin position="42"/>
        <end position="51"/>
    </location>
</feature>
<accession>A0ABR4B8D8</accession>
<feature type="compositionally biased region" description="Basic and acidic residues" evidence="1">
    <location>
        <begin position="52"/>
        <end position="81"/>
    </location>
</feature>
<feature type="compositionally biased region" description="Acidic residues" evidence="1">
    <location>
        <begin position="172"/>
        <end position="192"/>
    </location>
</feature>
<dbReference type="Pfam" id="PF10650">
    <property type="entry name" value="zf-C3H1"/>
    <property type="match status" value="1"/>
</dbReference>